<evidence type="ECO:0000259" key="2">
    <source>
        <dbReference type="PROSITE" id="PS50943"/>
    </source>
</evidence>
<evidence type="ECO:0000313" key="3">
    <source>
        <dbReference type="EMBL" id="AWX93260.1"/>
    </source>
</evidence>
<dbReference type="SUPFAM" id="SSF47413">
    <property type="entry name" value="lambda repressor-like DNA-binding domains"/>
    <property type="match status" value="1"/>
</dbReference>
<protein>
    <recommendedName>
        <fullName evidence="2">HTH cro/C1-type domain-containing protein</fullName>
    </recommendedName>
</protein>
<dbReference type="InterPro" id="IPR010982">
    <property type="entry name" value="Lambda_DNA-bd_dom_sf"/>
</dbReference>
<organism evidence="3 4">
    <name type="scientific">Paracoccus mutanolyticus</name>
    <dbReference type="NCBI Taxonomy" id="1499308"/>
    <lineage>
        <taxon>Bacteria</taxon>
        <taxon>Pseudomonadati</taxon>
        <taxon>Pseudomonadota</taxon>
        <taxon>Alphaproteobacteria</taxon>
        <taxon>Rhodobacterales</taxon>
        <taxon>Paracoccaceae</taxon>
        <taxon>Paracoccus</taxon>
    </lineage>
</organism>
<reference evidence="3 4" key="1">
    <citation type="submission" date="2018-06" db="EMBL/GenBank/DDBJ databases">
        <title>Complete genome sequence of Paracoccus mutanolyticus strain RSP-02 isolated from cellulosic waste.</title>
        <authorList>
            <person name="Amrutha R.N."/>
            <person name="Shrivastav A."/>
            <person name="Buddana S.K."/>
            <person name="Deshpande U."/>
            <person name="Prakasham R.S."/>
        </authorList>
    </citation>
    <scope>NUCLEOTIDE SEQUENCE [LARGE SCALE GENOMIC DNA]</scope>
    <source>
        <strain evidence="3 4">RSP-02</strain>
    </source>
</reference>
<dbReference type="CDD" id="cd00093">
    <property type="entry name" value="HTH_XRE"/>
    <property type="match status" value="1"/>
</dbReference>
<dbReference type="Gene3D" id="1.10.260.40">
    <property type="entry name" value="lambda repressor-like DNA-binding domains"/>
    <property type="match status" value="1"/>
</dbReference>
<feature type="region of interest" description="Disordered" evidence="1">
    <location>
        <begin position="64"/>
        <end position="83"/>
    </location>
</feature>
<dbReference type="Proteomes" id="UP000249922">
    <property type="component" value="Chromosome"/>
</dbReference>
<sequence length="152" mass="15918">MNTLRATRRSCGLTQASVAASAGISLPTLRALERGEGGVRALAAVMAVLDLRWGWAPDRVLRQPALADQSRGRGDSRQAKPARIGVTRSGCDCAGRDLGATAGDARQGRGRAWRLGSAVSRGRHVRAGRAGARQQRALAQDLVMTPPELAAG</sequence>
<keyword evidence="4" id="KW-1185">Reference proteome</keyword>
<dbReference type="SMART" id="SM00530">
    <property type="entry name" value="HTH_XRE"/>
    <property type="match status" value="1"/>
</dbReference>
<evidence type="ECO:0000313" key="4">
    <source>
        <dbReference type="Proteomes" id="UP000249922"/>
    </source>
</evidence>
<dbReference type="EMBL" id="CP030239">
    <property type="protein sequence ID" value="AWX93260.1"/>
    <property type="molecule type" value="Genomic_DNA"/>
</dbReference>
<gene>
    <name evidence="3" type="ORF">DPM13_09450</name>
</gene>
<proteinExistence type="predicted"/>
<feature type="domain" description="HTH cro/C1-type" evidence="2">
    <location>
        <begin position="4"/>
        <end position="56"/>
    </location>
</feature>
<dbReference type="RefSeq" id="WP_112887905.1">
    <property type="nucleotide sequence ID" value="NZ_CP030239.1"/>
</dbReference>
<name>A0ABM6WRF6_9RHOB</name>
<dbReference type="Pfam" id="PF13560">
    <property type="entry name" value="HTH_31"/>
    <property type="match status" value="1"/>
</dbReference>
<dbReference type="InterPro" id="IPR001387">
    <property type="entry name" value="Cro/C1-type_HTH"/>
</dbReference>
<evidence type="ECO:0000256" key="1">
    <source>
        <dbReference type="SAM" id="MobiDB-lite"/>
    </source>
</evidence>
<accession>A0ABM6WRF6</accession>
<dbReference type="PROSITE" id="PS50943">
    <property type="entry name" value="HTH_CROC1"/>
    <property type="match status" value="1"/>
</dbReference>